<feature type="domain" description="ZP" evidence="4">
    <location>
        <begin position="129"/>
        <end position="397"/>
    </location>
</feature>
<dbReference type="InterPro" id="IPR042235">
    <property type="entry name" value="ZP-C_dom"/>
</dbReference>
<dbReference type="InterPro" id="IPR051962">
    <property type="entry name" value="Cuticlin"/>
</dbReference>
<dbReference type="PROSITE" id="PS00022">
    <property type="entry name" value="EGF_1"/>
    <property type="match status" value="1"/>
</dbReference>
<dbReference type="Proteomes" id="UP001497497">
    <property type="component" value="Unassembled WGS sequence"/>
</dbReference>
<dbReference type="PANTHER" id="PTHR22907:SF54">
    <property type="entry name" value="GH04558P"/>
    <property type="match status" value="1"/>
</dbReference>
<dbReference type="EMBL" id="CAXITT010000043">
    <property type="protein sequence ID" value="CAL1529127.1"/>
    <property type="molecule type" value="Genomic_DNA"/>
</dbReference>
<dbReference type="InterPro" id="IPR001507">
    <property type="entry name" value="ZP_dom"/>
</dbReference>
<name>A0AAV2H6U6_LYMST</name>
<dbReference type="AlphaFoldDB" id="A0AAV2H6U6"/>
<feature type="transmembrane region" description="Helical" evidence="3">
    <location>
        <begin position="442"/>
        <end position="465"/>
    </location>
</feature>
<keyword evidence="3" id="KW-0472">Membrane</keyword>
<evidence type="ECO:0000256" key="1">
    <source>
        <dbReference type="ARBA" id="ARBA00022729"/>
    </source>
</evidence>
<reference evidence="5 6" key="1">
    <citation type="submission" date="2024-04" db="EMBL/GenBank/DDBJ databases">
        <authorList>
            <consortium name="Genoscope - CEA"/>
            <person name="William W."/>
        </authorList>
    </citation>
    <scope>NUCLEOTIDE SEQUENCE [LARGE SCALE GENOMIC DNA]</scope>
</reference>
<evidence type="ECO:0000256" key="2">
    <source>
        <dbReference type="ARBA" id="ARBA00023157"/>
    </source>
</evidence>
<evidence type="ECO:0000313" key="5">
    <source>
        <dbReference type="EMBL" id="CAL1529127.1"/>
    </source>
</evidence>
<sequence>MGQVTGLAFRNTWRRHFSILVIGISACFSLAVGQTTTAALVQTDILSYDCRRVGAYCQNNKTCIETTGRCDCDRDQNYICENLPTLQLAEADYNESVHGACTNSSGHIECVCDEGYYGKTCDVPRVDVECNESNMTVYINPYGIFEGEIFVINGALKVKDACKFEHVSDIAGAGEDKEGMALVIQHISKDCGNTTLNQEYGNLNYTRDFFLEYVKEVREATDQLIRVTCVFTPSNRTVLKGTVTITDTQSEISHIDVHKDTSVKVTFTVTEKGSTNTDAIRLGQDIDLKFSMETTQNSAYNDFIITSCEVTKEGDETISIDILENECPTTTVHSLITKNLTTAGPVRPGTVTESMSMKAFVFLGESNSTLVFVCIVEFCEKSCIHPPKPCNTSNFRATHSKKRRATDNEQRVSAKITVVDPASQIKATSDLSTQDCLQQPSFIAIMSTLGVLVLLLLTLCIVLILRLLEARPKQSPPDSDARREPVYELKIPRISLTSANPNHHLN</sequence>
<evidence type="ECO:0000256" key="3">
    <source>
        <dbReference type="SAM" id="Phobius"/>
    </source>
</evidence>
<evidence type="ECO:0000259" key="4">
    <source>
        <dbReference type="PROSITE" id="PS51034"/>
    </source>
</evidence>
<accession>A0AAV2H6U6</accession>
<organism evidence="5 6">
    <name type="scientific">Lymnaea stagnalis</name>
    <name type="common">Great pond snail</name>
    <name type="synonym">Helix stagnalis</name>
    <dbReference type="NCBI Taxonomy" id="6523"/>
    <lineage>
        <taxon>Eukaryota</taxon>
        <taxon>Metazoa</taxon>
        <taxon>Spiralia</taxon>
        <taxon>Lophotrochozoa</taxon>
        <taxon>Mollusca</taxon>
        <taxon>Gastropoda</taxon>
        <taxon>Heterobranchia</taxon>
        <taxon>Euthyneura</taxon>
        <taxon>Panpulmonata</taxon>
        <taxon>Hygrophila</taxon>
        <taxon>Lymnaeoidea</taxon>
        <taxon>Lymnaeidae</taxon>
        <taxon>Lymnaea</taxon>
    </lineage>
</organism>
<proteinExistence type="predicted"/>
<dbReference type="Pfam" id="PF00100">
    <property type="entry name" value="Zona_pellucida"/>
    <property type="match status" value="1"/>
</dbReference>
<keyword evidence="3" id="KW-0812">Transmembrane</keyword>
<dbReference type="PROSITE" id="PS51034">
    <property type="entry name" value="ZP_2"/>
    <property type="match status" value="1"/>
</dbReference>
<keyword evidence="1" id="KW-0732">Signal</keyword>
<evidence type="ECO:0000313" key="6">
    <source>
        <dbReference type="Proteomes" id="UP001497497"/>
    </source>
</evidence>
<comment type="caution">
    <text evidence="5">The sequence shown here is derived from an EMBL/GenBank/DDBJ whole genome shotgun (WGS) entry which is preliminary data.</text>
</comment>
<keyword evidence="3" id="KW-1133">Transmembrane helix</keyword>
<dbReference type="InterPro" id="IPR000742">
    <property type="entry name" value="EGF"/>
</dbReference>
<keyword evidence="2" id="KW-1015">Disulfide bond</keyword>
<gene>
    <name evidence="5" type="ORF">GSLYS_00003282001</name>
</gene>
<dbReference type="PANTHER" id="PTHR22907">
    <property type="entry name" value="GH04558P"/>
    <property type="match status" value="1"/>
</dbReference>
<dbReference type="Gene3D" id="2.60.40.4100">
    <property type="entry name" value="Zona pellucida, ZP-C domain"/>
    <property type="match status" value="1"/>
</dbReference>
<protein>
    <recommendedName>
        <fullName evidence="4">ZP domain-containing protein</fullName>
    </recommendedName>
</protein>
<dbReference type="InterPro" id="IPR055355">
    <property type="entry name" value="ZP-C"/>
</dbReference>
<keyword evidence="6" id="KW-1185">Reference proteome</keyword>
<dbReference type="SMART" id="SM00241">
    <property type="entry name" value="ZP"/>
    <property type="match status" value="1"/>
</dbReference>
<dbReference type="PROSITE" id="PS01186">
    <property type="entry name" value="EGF_2"/>
    <property type="match status" value="1"/>
</dbReference>